<sequence>MVDVRWTGAAGLEFTHNGQTILIDPYPSRPGKLKVFFGHLSPDISAIESYLEKLPGNLSAIIVGHTHFDHALDIPEFSRHFDGPLVGSPSLEKLMAMHNMPGRVMVCEGNTRIELPGDASVTMIPSMHGLVLFGRIPYPGDLDPGVQPPLKASQYRHGAVYIP</sequence>
<reference evidence="2" key="1">
    <citation type="journal article" date="2014" name="Front. Microbiol.">
        <title>High frequency of phylogenetically diverse reductive dehalogenase-homologous genes in deep subseafloor sedimentary metagenomes.</title>
        <authorList>
            <person name="Kawai M."/>
            <person name="Futagami T."/>
            <person name="Toyoda A."/>
            <person name="Takaki Y."/>
            <person name="Nishi S."/>
            <person name="Hori S."/>
            <person name="Arai W."/>
            <person name="Tsubouchi T."/>
            <person name="Morono Y."/>
            <person name="Uchiyama I."/>
            <person name="Ito T."/>
            <person name="Fujiyama A."/>
            <person name="Inagaki F."/>
            <person name="Takami H."/>
        </authorList>
    </citation>
    <scope>NUCLEOTIDE SEQUENCE</scope>
    <source>
        <strain evidence="2">Expedition CK06-06</strain>
    </source>
</reference>
<dbReference type="EMBL" id="BARS01016203">
    <property type="protein sequence ID" value="GAF98581.1"/>
    <property type="molecule type" value="Genomic_DNA"/>
</dbReference>
<evidence type="ECO:0000313" key="2">
    <source>
        <dbReference type="EMBL" id="GAF98581.1"/>
    </source>
</evidence>
<dbReference type="InterPro" id="IPR036866">
    <property type="entry name" value="RibonucZ/Hydroxyglut_hydro"/>
</dbReference>
<dbReference type="Pfam" id="PF00753">
    <property type="entry name" value="Lactamase_B"/>
    <property type="match status" value="1"/>
</dbReference>
<feature type="non-terminal residue" evidence="2">
    <location>
        <position position="163"/>
    </location>
</feature>
<dbReference type="InterPro" id="IPR001279">
    <property type="entry name" value="Metallo-B-lactamas"/>
</dbReference>
<gene>
    <name evidence="2" type="ORF">S01H1_26706</name>
</gene>
<dbReference type="CDD" id="cd06262">
    <property type="entry name" value="metallo-hydrolase-like_MBL-fold"/>
    <property type="match status" value="1"/>
</dbReference>
<dbReference type="Gene3D" id="3.60.15.10">
    <property type="entry name" value="Ribonuclease Z/Hydroxyacylglutathione hydrolase-like"/>
    <property type="match status" value="1"/>
</dbReference>
<dbReference type="SUPFAM" id="SSF56281">
    <property type="entry name" value="Metallo-hydrolase/oxidoreductase"/>
    <property type="match status" value="1"/>
</dbReference>
<accession>X0UGZ9</accession>
<feature type="domain" description="Metallo-beta-lactamase" evidence="1">
    <location>
        <begin position="16"/>
        <end position="96"/>
    </location>
</feature>
<name>X0UGZ9_9ZZZZ</name>
<proteinExistence type="predicted"/>
<comment type="caution">
    <text evidence="2">The sequence shown here is derived from an EMBL/GenBank/DDBJ whole genome shotgun (WGS) entry which is preliminary data.</text>
</comment>
<protein>
    <recommendedName>
        <fullName evidence="1">Metallo-beta-lactamase domain-containing protein</fullName>
    </recommendedName>
</protein>
<dbReference type="AlphaFoldDB" id="X0UGZ9"/>
<organism evidence="2">
    <name type="scientific">marine sediment metagenome</name>
    <dbReference type="NCBI Taxonomy" id="412755"/>
    <lineage>
        <taxon>unclassified sequences</taxon>
        <taxon>metagenomes</taxon>
        <taxon>ecological metagenomes</taxon>
    </lineage>
</organism>
<evidence type="ECO:0000259" key="1">
    <source>
        <dbReference type="Pfam" id="PF00753"/>
    </source>
</evidence>